<accession>A0ABX0F6J2</accession>
<evidence type="ECO:0000256" key="3">
    <source>
        <dbReference type="ARBA" id="ARBA00048505"/>
    </source>
</evidence>
<dbReference type="Proteomes" id="UP000800303">
    <property type="component" value="Unassembled WGS sequence"/>
</dbReference>
<reference evidence="5 6" key="1">
    <citation type="submission" date="2020-01" db="EMBL/GenBank/DDBJ databases">
        <title>Polyphasic characterisation and genomic insights into a novel alkali tolerant bacterium VR-M41.</title>
        <authorList>
            <person name="Vemuluri V.R."/>
        </authorList>
    </citation>
    <scope>NUCLEOTIDE SEQUENCE [LARGE SCALE GENOMIC DNA]</scope>
    <source>
        <strain evidence="5 6">VR-M41</strain>
    </source>
</reference>
<dbReference type="InterPro" id="IPR036866">
    <property type="entry name" value="RibonucZ/Hydroxyglut_hydro"/>
</dbReference>
<dbReference type="InterPro" id="IPR001279">
    <property type="entry name" value="Metallo-B-lactamas"/>
</dbReference>
<evidence type="ECO:0000256" key="2">
    <source>
        <dbReference type="ARBA" id="ARBA00034301"/>
    </source>
</evidence>
<feature type="domain" description="Metallo-beta-lactamase" evidence="4">
    <location>
        <begin position="23"/>
        <end position="223"/>
    </location>
</feature>
<dbReference type="PANTHER" id="PTHR42951">
    <property type="entry name" value="METALLO-BETA-LACTAMASE DOMAIN-CONTAINING"/>
    <property type="match status" value="1"/>
</dbReference>
<dbReference type="PANTHER" id="PTHR42951:SF15">
    <property type="entry name" value="METALLO-BETA-LACTAMASE SUPERFAMILY PROTEIN"/>
    <property type="match status" value="1"/>
</dbReference>
<evidence type="ECO:0000313" key="5">
    <source>
        <dbReference type="EMBL" id="NGZ75958.1"/>
    </source>
</evidence>
<dbReference type="EMBL" id="JAAFGS010000003">
    <property type="protein sequence ID" value="NGZ75958.1"/>
    <property type="molecule type" value="Genomic_DNA"/>
</dbReference>
<comment type="caution">
    <text evidence="5">The sequence shown here is derived from an EMBL/GenBank/DDBJ whole genome shotgun (WGS) entry which is preliminary data.</text>
</comment>
<evidence type="ECO:0000259" key="4">
    <source>
        <dbReference type="SMART" id="SM00849"/>
    </source>
</evidence>
<dbReference type="SUPFAM" id="SSF56281">
    <property type="entry name" value="Metallo-hydrolase/oxidoreductase"/>
    <property type="match status" value="1"/>
</dbReference>
<dbReference type="Pfam" id="PF00753">
    <property type="entry name" value="Lactamase_B"/>
    <property type="match status" value="1"/>
</dbReference>
<evidence type="ECO:0000256" key="1">
    <source>
        <dbReference type="ARBA" id="ARBA00034221"/>
    </source>
</evidence>
<dbReference type="Gene3D" id="3.60.15.10">
    <property type="entry name" value="Ribonuclease Z/Hydroxyacylglutathione hydrolase-like"/>
    <property type="match status" value="1"/>
</dbReference>
<dbReference type="SMART" id="SM00849">
    <property type="entry name" value="Lactamase_B"/>
    <property type="match status" value="1"/>
</dbReference>
<protein>
    <submittedName>
        <fullName evidence="5">MBL fold metallo-hydrolase</fullName>
    </submittedName>
</protein>
<comment type="catalytic activity">
    <reaction evidence="1">
        <text>3',5'-cyclic CMP + H2O = CMP + H(+)</text>
        <dbReference type="Rhea" id="RHEA:72675"/>
        <dbReference type="ChEBI" id="CHEBI:15377"/>
        <dbReference type="ChEBI" id="CHEBI:15378"/>
        <dbReference type="ChEBI" id="CHEBI:58003"/>
        <dbReference type="ChEBI" id="CHEBI:60377"/>
    </reaction>
    <physiologicalReaction direction="left-to-right" evidence="1">
        <dbReference type="Rhea" id="RHEA:72676"/>
    </physiologicalReaction>
</comment>
<gene>
    <name evidence="5" type="ORF">GYN08_11555</name>
</gene>
<comment type="function">
    <text evidence="2">Counteracts the endogenous Pycsar antiviral defense system. Phosphodiesterase that enables metal-dependent hydrolysis of host cyclic nucleotide Pycsar defense signals such as cCMP and cUMP.</text>
</comment>
<keyword evidence="6" id="KW-1185">Reference proteome</keyword>
<dbReference type="InterPro" id="IPR050855">
    <property type="entry name" value="NDM-1-like"/>
</dbReference>
<comment type="catalytic activity">
    <reaction evidence="3">
        <text>3',5'-cyclic UMP + H2O = UMP + H(+)</text>
        <dbReference type="Rhea" id="RHEA:70575"/>
        <dbReference type="ChEBI" id="CHEBI:15377"/>
        <dbReference type="ChEBI" id="CHEBI:15378"/>
        <dbReference type="ChEBI" id="CHEBI:57865"/>
        <dbReference type="ChEBI" id="CHEBI:184387"/>
    </reaction>
    <physiologicalReaction direction="left-to-right" evidence="3">
        <dbReference type="Rhea" id="RHEA:70576"/>
    </physiologicalReaction>
</comment>
<organism evidence="5 6">
    <name type="scientific">Saccharibacillus alkalitolerans</name>
    <dbReference type="NCBI Taxonomy" id="2705290"/>
    <lineage>
        <taxon>Bacteria</taxon>
        <taxon>Bacillati</taxon>
        <taxon>Bacillota</taxon>
        <taxon>Bacilli</taxon>
        <taxon>Bacillales</taxon>
        <taxon>Paenibacillaceae</taxon>
        <taxon>Saccharibacillus</taxon>
    </lineage>
</organism>
<dbReference type="CDD" id="cd07721">
    <property type="entry name" value="yflN-like_MBL-fold"/>
    <property type="match status" value="1"/>
</dbReference>
<sequence>MMKITANITDLELTVMQGETPNAYHASLLADEDGLTLIDAGLPGMFGQIEEKIRAAGCSPDGVKRLLLTHQDLDHIGTLPQLLERFPGLEVWAHQGEQPYLEGEKPLIKVPRERVRSMPEGMRALTERMIESLVPGRVTHVLEHGEELPLQGGTIVLHTPGHTPGHISLYIPREKLLIAGDALRIDDGVLALPPENFTPDMAQASRSLEQLLELDIDRVLCYHGGLFEGDVRAGLQQIINR</sequence>
<name>A0ABX0F6J2_9BACL</name>
<proteinExistence type="predicted"/>
<evidence type="ECO:0000313" key="6">
    <source>
        <dbReference type="Proteomes" id="UP000800303"/>
    </source>
</evidence>